<proteinExistence type="predicted"/>
<evidence type="ECO:0000313" key="1">
    <source>
        <dbReference type="EMBL" id="KAJ8894455.1"/>
    </source>
</evidence>
<accession>A0ABQ9ICQ1</accession>
<organism evidence="1 2">
    <name type="scientific">Dryococelus australis</name>
    <dbReference type="NCBI Taxonomy" id="614101"/>
    <lineage>
        <taxon>Eukaryota</taxon>
        <taxon>Metazoa</taxon>
        <taxon>Ecdysozoa</taxon>
        <taxon>Arthropoda</taxon>
        <taxon>Hexapoda</taxon>
        <taxon>Insecta</taxon>
        <taxon>Pterygota</taxon>
        <taxon>Neoptera</taxon>
        <taxon>Polyneoptera</taxon>
        <taxon>Phasmatodea</taxon>
        <taxon>Verophasmatodea</taxon>
        <taxon>Anareolatae</taxon>
        <taxon>Phasmatidae</taxon>
        <taxon>Eurycanthinae</taxon>
        <taxon>Dryococelus</taxon>
    </lineage>
</organism>
<keyword evidence="2" id="KW-1185">Reference proteome</keyword>
<sequence length="111" mass="12705">MSPYPVLSFVEHTLWPNACIIVRSFTFQTIMTCPYMNVDNPVDCASLGLMPDQLPMDHIWWASPQWLSQPCSTWFKQPCSDTQLETLPNLKFSSMAVMVVTQDEPGVKMFQ</sequence>
<reference evidence="1 2" key="1">
    <citation type="submission" date="2023-02" db="EMBL/GenBank/DDBJ databases">
        <title>LHISI_Scaffold_Assembly.</title>
        <authorList>
            <person name="Stuart O.P."/>
            <person name="Cleave R."/>
            <person name="Magrath M.J.L."/>
            <person name="Mikheyev A.S."/>
        </authorList>
    </citation>
    <scope>NUCLEOTIDE SEQUENCE [LARGE SCALE GENOMIC DNA]</scope>
    <source>
        <strain evidence="1">Daus_M_001</strain>
        <tissue evidence="1">Leg muscle</tissue>
    </source>
</reference>
<dbReference type="EMBL" id="JARBHB010000002">
    <property type="protein sequence ID" value="KAJ8894455.1"/>
    <property type="molecule type" value="Genomic_DNA"/>
</dbReference>
<dbReference type="Proteomes" id="UP001159363">
    <property type="component" value="Chromosome 2"/>
</dbReference>
<evidence type="ECO:0000313" key="2">
    <source>
        <dbReference type="Proteomes" id="UP001159363"/>
    </source>
</evidence>
<gene>
    <name evidence="1" type="ORF">PR048_007109</name>
</gene>
<protein>
    <submittedName>
        <fullName evidence="1">Uncharacterized protein</fullName>
    </submittedName>
</protein>
<name>A0ABQ9ICQ1_9NEOP</name>
<comment type="caution">
    <text evidence="1">The sequence shown here is derived from an EMBL/GenBank/DDBJ whole genome shotgun (WGS) entry which is preliminary data.</text>
</comment>